<comment type="caution">
    <text evidence="1">The sequence shown here is derived from an EMBL/GenBank/DDBJ whole genome shotgun (WGS) entry which is preliminary data.</text>
</comment>
<organism evidence="1 2">
    <name type="scientific">Cystobacter fuscus (strain ATCC 25194 / DSM 2262 / NBRC 100088 / M29)</name>
    <dbReference type="NCBI Taxonomy" id="1242864"/>
    <lineage>
        <taxon>Bacteria</taxon>
        <taxon>Pseudomonadati</taxon>
        <taxon>Myxococcota</taxon>
        <taxon>Myxococcia</taxon>
        <taxon>Myxococcales</taxon>
        <taxon>Cystobacterineae</taxon>
        <taxon>Archangiaceae</taxon>
        <taxon>Cystobacter</taxon>
    </lineage>
</organism>
<sequence>MLAEPKGLLGGVDQATRVLRRDTEALIGVSADFDSDSEIPLAK</sequence>
<accession>S9PGU5</accession>
<proteinExistence type="predicted"/>
<protein>
    <submittedName>
        <fullName evidence="1">Uncharacterized protein</fullName>
    </submittedName>
</protein>
<gene>
    <name evidence="1" type="ORF">D187_008498</name>
</gene>
<dbReference type="EMBL" id="ANAH02000007">
    <property type="protein sequence ID" value="EPX62311.1"/>
    <property type="molecule type" value="Genomic_DNA"/>
</dbReference>
<dbReference type="Proteomes" id="UP000011682">
    <property type="component" value="Unassembled WGS sequence"/>
</dbReference>
<reference evidence="1" key="1">
    <citation type="submission" date="2013-05" db="EMBL/GenBank/DDBJ databases">
        <title>Genome assembly of Cystobacter fuscus DSM 2262.</title>
        <authorList>
            <person name="Sharma G."/>
            <person name="Khatri I."/>
            <person name="Kaur C."/>
            <person name="Mayilraj S."/>
            <person name="Subramanian S."/>
        </authorList>
    </citation>
    <scope>NUCLEOTIDE SEQUENCE [LARGE SCALE GENOMIC DNA]</scope>
    <source>
        <strain evidence="1">DSM 2262</strain>
    </source>
</reference>
<evidence type="ECO:0000313" key="2">
    <source>
        <dbReference type="Proteomes" id="UP000011682"/>
    </source>
</evidence>
<evidence type="ECO:0000313" key="1">
    <source>
        <dbReference type="EMBL" id="EPX62311.1"/>
    </source>
</evidence>
<name>S9PGU5_CYSF2</name>
<keyword evidence="2" id="KW-1185">Reference proteome</keyword>
<dbReference type="AlphaFoldDB" id="S9PGU5"/>